<evidence type="ECO:0000313" key="1">
    <source>
        <dbReference type="EMBL" id="KAG5653511.1"/>
    </source>
</evidence>
<protein>
    <submittedName>
        <fullName evidence="1">Uncharacterized protein</fullName>
    </submittedName>
</protein>
<accession>A0A9P7GNX0</accession>
<reference evidence="1" key="1">
    <citation type="submission" date="2021-02" db="EMBL/GenBank/DDBJ databases">
        <authorList>
            <person name="Nieuwenhuis M."/>
            <person name="Van De Peppel L.J.J."/>
        </authorList>
    </citation>
    <scope>NUCLEOTIDE SEQUENCE</scope>
    <source>
        <strain evidence="1">D49</strain>
    </source>
</reference>
<name>A0A9P7GNX0_9AGAR</name>
<keyword evidence="2" id="KW-1185">Reference proteome</keyword>
<dbReference type="Proteomes" id="UP000717328">
    <property type="component" value="Unassembled WGS sequence"/>
</dbReference>
<sequence length="306" mass="35386">MSATTTDAQVSQRAKKPPFADWPTIKILTPPKGRFSPKTDEWCVTYCSQSVNGRFHGKEPSCRSLCIRKVFAHEVKNIIAFKTHRNLGPDGKAMYPLPSEGQPSNLPHMLGGRPVEDGDMSQKKSNEPLKYWDEGWYLWTTQSRLAIHEKTDSMMMDLERQQRVGKRYEQRQEVWQDYQDHLEKMAAQPEGAPAPQDGETSKWWGPIVPPRPIPEFRSHSLLVPLPPDIPPFWDRIGKLLAPSQKVMSILQESVATGEQRQFVERIWEKAWSNEPYVLASRTFTRAYERWKDREVPPDEDDSRRST</sequence>
<gene>
    <name evidence="1" type="ORF">H0H81_012583</name>
</gene>
<dbReference type="OrthoDB" id="3171382at2759"/>
<organism evidence="1 2">
    <name type="scientific">Sphagnurus paluster</name>
    <dbReference type="NCBI Taxonomy" id="117069"/>
    <lineage>
        <taxon>Eukaryota</taxon>
        <taxon>Fungi</taxon>
        <taxon>Dikarya</taxon>
        <taxon>Basidiomycota</taxon>
        <taxon>Agaricomycotina</taxon>
        <taxon>Agaricomycetes</taxon>
        <taxon>Agaricomycetidae</taxon>
        <taxon>Agaricales</taxon>
        <taxon>Tricholomatineae</taxon>
        <taxon>Lyophyllaceae</taxon>
        <taxon>Sphagnurus</taxon>
    </lineage>
</organism>
<reference evidence="1" key="2">
    <citation type="submission" date="2021-10" db="EMBL/GenBank/DDBJ databases">
        <title>Phylogenomics reveals ancestral predisposition of the termite-cultivated fungus Termitomyces towards a domesticated lifestyle.</title>
        <authorList>
            <person name="Auxier B."/>
            <person name="Grum-Grzhimaylo A."/>
            <person name="Cardenas M.E."/>
            <person name="Lodge J.D."/>
            <person name="Laessoe T."/>
            <person name="Pedersen O."/>
            <person name="Smith M.E."/>
            <person name="Kuyper T.W."/>
            <person name="Franco-Molano E.A."/>
            <person name="Baroni T.J."/>
            <person name="Aanen D.K."/>
        </authorList>
    </citation>
    <scope>NUCLEOTIDE SEQUENCE</scope>
    <source>
        <strain evidence="1">D49</strain>
    </source>
</reference>
<proteinExistence type="predicted"/>
<comment type="caution">
    <text evidence="1">The sequence shown here is derived from an EMBL/GenBank/DDBJ whole genome shotgun (WGS) entry which is preliminary data.</text>
</comment>
<dbReference type="EMBL" id="JABCKI010000048">
    <property type="protein sequence ID" value="KAG5653511.1"/>
    <property type="molecule type" value="Genomic_DNA"/>
</dbReference>
<evidence type="ECO:0000313" key="2">
    <source>
        <dbReference type="Proteomes" id="UP000717328"/>
    </source>
</evidence>
<dbReference type="AlphaFoldDB" id="A0A9P7GNX0"/>